<comment type="caution">
    <text evidence="1">The sequence shown here is derived from an EMBL/GenBank/DDBJ whole genome shotgun (WGS) entry which is preliminary data.</text>
</comment>
<dbReference type="Proteomes" id="UP000318995">
    <property type="component" value="Unassembled WGS sequence"/>
</dbReference>
<dbReference type="InterPro" id="IPR004714">
    <property type="entry name" value="Cyt_oxidase_maturation_cbb3"/>
</dbReference>
<evidence type="ECO:0000313" key="1">
    <source>
        <dbReference type="EMBL" id="TWT40773.1"/>
    </source>
</evidence>
<dbReference type="OrthoDB" id="9802763at2"/>
<dbReference type="PANTHER" id="PTHR41532:SF1">
    <property type="entry name" value="FIXS PROTEIN"/>
    <property type="match status" value="1"/>
</dbReference>
<dbReference type="AlphaFoldDB" id="A0A5C5VRS1"/>
<proteinExistence type="predicted"/>
<keyword evidence="2" id="KW-1185">Reference proteome</keyword>
<evidence type="ECO:0000313" key="2">
    <source>
        <dbReference type="Proteomes" id="UP000318995"/>
    </source>
</evidence>
<dbReference type="EMBL" id="SJPH01000010">
    <property type="protein sequence ID" value="TWT40773.1"/>
    <property type="molecule type" value="Genomic_DNA"/>
</dbReference>
<sequence>MSVVFIMAPIALVLAAVAVVGFVWAARDGQFDDVETPKHRILFDDPPPKADVTDKR</sequence>
<reference evidence="1 2" key="1">
    <citation type="submission" date="2019-02" db="EMBL/GenBank/DDBJ databases">
        <title>Deep-cultivation of Planctomycetes and their phenomic and genomic characterization uncovers novel biology.</title>
        <authorList>
            <person name="Wiegand S."/>
            <person name="Jogler M."/>
            <person name="Boedeker C."/>
            <person name="Pinto D."/>
            <person name="Vollmers J."/>
            <person name="Rivas-Marin E."/>
            <person name="Kohn T."/>
            <person name="Peeters S.H."/>
            <person name="Heuer A."/>
            <person name="Rast P."/>
            <person name="Oberbeckmann S."/>
            <person name="Bunk B."/>
            <person name="Jeske O."/>
            <person name="Meyerdierks A."/>
            <person name="Storesund J.E."/>
            <person name="Kallscheuer N."/>
            <person name="Luecker S."/>
            <person name="Lage O.M."/>
            <person name="Pohl T."/>
            <person name="Merkel B.J."/>
            <person name="Hornburger P."/>
            <person name="Mueller R.-W."/>
            <person name="Bruemmer F."/>
            <person name="Labrenz M."/>
            <person name="Spormann A.M."/>
            <person name="Op Den Camp H."/>
            <person name="Overmann J."/>
            <person name="Amann R."/>
            <person name="Jetten M.S.M."/>
            <person name="Mascher T."/>
            <person name="Medema M.H."/>
            <person name="Devos D.P."/>
            <person name="Kaster A.-K."/>
            <person name="Ovreas L."/>
            <person name="Rohde M."/>
            <person name="Galperin M.Y."/>
            <person name="Jogler C."/>
        </authorList>
    </citation>
    <scope>NUCLEOTIDE SEQUENCE [LARGE SCALE GENOMIC DNA]</scope>
    <source>
        <strain evidence="1 2">Pla111</strain>
    </source>
</reference>
<accession>A0A5C5VRS1</accession>
<organism evidence="1 2">
    <name type="scientific">Botrimarina hoheduenensis</name>
    <dbReference type="NCBI Taxonomy" id="2528000"/>
    <lineage>
        <taxon>Bacteria</taxon>
        <taxon>Pseudomonadati</taxon>
        <taxon>Planctomycetota</taxon>
        <taxon>Planctomycetia</taxon>
        <taxon>Pirellulales</taxon>
        <taxon>Lacipirellulaceae</taxon>
        <taxon>Botrimarina</taxon>
    </lineage>
</organism>
<protein>
    <submittedName>
        <fullName evidence="1">Cytochrome oxidase maturation protein cbb3-type</fullName>
    </submittedName>
</protein>
<dbReference type="NCBIfam" id="TIGR00847">
    <property type="entry name" value="ccoS"/>
    <property type="match status" value="1"/>
</dbReference>
<name>A0A5C5VRS1_9BACT</name>
<dbReference type="Pfam" id="PF03597">
    <property type="entry name" value="FixS"/>
    <property type="match status" value="1"/>
</dbReference>
<gene>
    <name evidence="1" type="ORF">Pla111_31910</name>
</gene>
<dbReference type="PANTHER" id="PTHR41532">
    <property type="entry name" value="FIXS PROTEIN"/>
    <property type="match status" value="1"/>
</dbReference>
<dbReference type="RefSeq" id="WP_146575384.1">
    <property type="nucleotide sequence ID" value="NZ_SJPH01000010.1"/>
</dbReference>